<dbReference type="InterPro" id="IPR016112">
    <property type="entry name" value="VP_dsDNA_II"/>
</dbReference>
<dbReference type="Gene3D" id="2.70.9.10">
    <property type="entry name" value="Adenovirus Type 2 Hexon, domain 4"/>
    <property type="match status" value="1"/>
</dbReference>
<evidence type="ECO:0008006" key="4">
    <source>
        <dbReference type="Google" id="ProtNLM"/>
    </source>
</evidence>
<feature type="domain" description="Major capsid protein C-terminal" evidence="1">
    <location>
        <begin position="306"/>
        <end position="517"/>
    </location>
</feature>
<accession>A0A6C0KV97</accession>
<evidence type="ECO:0000259" key="2">
    <source>
        <dbReference type="Pfam" id="PF16903"/>
    </source>
</evidence>
<sequence>MSSPATLLSVVCYGLQDTRLLPPKGQPDIKNYVKVLKKTTRWAAQWVRVEFDGQPNFGQTMTCTIPRKAELLTQVTLVTTMPDIYSPQLNAQNAVEPGTFIGPSFGWTNSLGHALIANTEFIIGGATVDRMDGLFLESRDELYESIQDVRSKNRMINRIANGFNSTSIGQSTTPTVNYVPLPFWFSQGNYANALPVDALAADQIQVSITFRPLTQLYYTEARMDPRNPNFRPRQDIAGTMPALQGAPFYKYNQNSPNRIYSINPNFQNLGVSGEILQGYTMPTNLPMGDTYLLCEFISLEEAEAVALRSSQLDYRVEQHYIVPVQQTQRAPSVRLRLPYNNPTKELIWFLQRQEAATYNSWFLFTRELHSQLTAPDEWWHIPWWPDAVLTTSDQAKPAFRNAYSEPIRGAQLSFSNLVRFQHETAPSHFRSLLPILHYRKAPLFNRYIYVYPFGLAPGASDDPSLGPIYNPRGNSNFDKLPKKELQITMNPDPAGQQFDLNLYSYITVWNVFRVFGGRGVMLFAY</sequence>
<proteinExistence type="predicted"/>
<evidence type="ECO:0000313" key="3">
    <source>
        <dbReference type="EMBL" id="QHU21885.1"/>
    </source>
</evidence>
<dbReference type="GO" id="GO:0005198">
    <property type="term" value="F:structural molecule activity"/>
    <property type="evidence" value="ECO:0007669"/>
    <property type="project" value="InterPro"/>
</dbReference>
<dbReference type="InterPro" id="IPR007542">
    <property type="entry name" value="MCP_C"/>
</dbReference>
<dbReference type="Pfam" id="PF16903">
    <property type="entry name" value="Capsid_N"/>
    <property type="match status" value="1"/>
</dbReference>
<dbReference type="AlphaFoldDB" id="A0A6C0KV97"/>
<dbReference type="SUPFAM" id="SSF49749">
    <property type="entry name" value="Group II dsDNA viruses VP"/>
    <property type="match status" value="2"/>
</dbReference>
<organism evidence="3">
    <name type="scientific">viral metagenome</name>
    <dbReference type="NCBI Taxonomy" id="1070528"/>
    <lineage>
        <taxon>unclassified sequences</taxon>
        <taxon>metagenomes</taxon>
        <taxon>organismal metagenomes</taxon>
    </lineage>
</organism>
<dbReference type="Pfam" id="PF04451">
    <property type="entry name" value="Capsid_NCLDV"/>
    <property type="match status" value="1"/>
</dbReference>
<dbReference type="InterPro" id="IPR031654">
    <property type="entry name" value="Capsid_N"/>
</dbReference>
<reference evidence="3" key="1">
    <citation type="journal article" date="2020" name="Nature">
        <title>Giant virus diversity and host interactions through global metagenomics.</title>
        <authorList>
            <person name="Schulz F."/>
            <person name="Roux S."/>
            <person name="Paez-Espino D."/>
            <person name="Jungbluth S."/>
            <person name="Walsh D.A."/>
            <person name="Denef V.J."/>
            <person name="McMahon K.D."/>
            <person name="Konstantinidis K.T."/>
            <person name="Eloe-Fadrosh E.A."/>
            <person name="Kyrpides N.C."/>
            <person name="Woyke T."/>
        </authorList>
    </citation>
    <scope>NUCLEOTIDE SEQUENCE</scope>
    <source>
        <strain evidence="3">GVMAG-S-3300013286-35</strain>
    </source>
</reference>
<protein>
    <recommendedName>
        <fullName evidence="4">Major capsid protein N-terminal domain-containing protein</fullName>
    </recommendedName>
</protein>
<dbReference type="EMBL" id="MN740993">
    <property type="protein sequence ID" value="QHU21885.1"/>
    <property type="molecule type" value="Genomic_DNA"/>
</dbReference>
<feature type="domain" description="Major capsid protein N-terminal" evidence="2">
    <location>
        <begin position="32"/>
        <end position="219"/>
    </location>
</feature>
<dbReference type="InterPro" id="IPR038519">
    <property type="entry name" value="MCP_C_sf"/>
</dbReference>
<name>A0A6C0KV97_9ZZZZ</name>
<dbReference type="Gene3D" id="2.70.9.20">
    <property type="entry name" value="Major capsid protein Vp54"/>
    <property type="match status" value="1"/>
</dbReference>
<evidence type="ECO:0000259" key="1">
    <source>
        <dbReference type="Pfam" id="PF04451"/>
    </source>
</evidence>